<dbReference type="EMBL" id="CM001201">
    <property type="protein sequence ID" value="EGP86966.1"/>
    <property type="molecule type" value="Genomic_DNA"/>
</dbReference>
<dbReference type="HOGENOM" id="CLU_1379113_0_0_1"/>
<dbReference type="AlphaFoldDB" id="F9XEB0"/>
<accession>F9XEB0</accession>
<organism evidence="1 2">
    <name type="scientific">Zymoseptoria tritici (strain CBS 115943 / IPO323)</name>
    <name type="common">Speckled leaf blotch fungus</name>
    <name type="synonym">Septoria tritici</name>
    <dbReference type="NCBI Taxonomy" id="336722"/>
    <lineage>
        <taxon>Eukaryota</taxon>
        <taxon>Fungi</taxon>
        <taxon>Dikarya</taxon>
        <taxon>Ascomycota</taxon>
        <taxon>Pezizomycotina</taxon>
        <taxon>Dothideomycetes</taxon>
        <taxon>Dothideomycetidae</taxon>
        <taxon>Mycosphaerellales</taxon>
        <taxon>Mycosphaerellaceae</taxon>
        <taxon>Zymoseptoria</taxon>
    </lineage>
</organism>
<dbReference type="Proteomes" id="UP000008062">
    <property type="component" value="Chromosome 6"/>
</dbReference>
<dbReference type="KEGG" id="ztr:MYCGRDRAFT_109706"/>
<gene>
    <name evidence="1" type="ORF">MYCGRDRAFT_109706</name>
</gene>
<dbReference type="RefSeq" id="XP_003851990.1">
    <property type="nucleotide sequence ID" value="XM_003851942.1"/>
</dbReference>
<sequence>MSWGSRRASQVFRLDEVRSSRRWKVTAEKKRGRSSARREGEMCRIDQIEVVGGLEGVEGRMWTVEEDMAWEKIRRRSSAGRPVRVARVGGEEGVVEEDVGEESIVEEESIVGEESMVEEESIIEEEFIVEEGIVEEESIVEEGIAEAIAKESNAEESVMDESIAQESIEEESIAEESIVAESNVESITESIVQCVNAA</sequence>
<protein>
    <submittedName>
        <fullName evidence="1">Uncharacterized protein</fullName>
    </submittedName>
</protein>
<evidence type="ECO:0000313" key="1">
    <source>
        <dbReference type="EMBL" id="EGP86966.1"/>
    </source>
</evidence>
<proteinExistence type="predicted"/>
<name>F9XEB0_ZYMTI</name>
<dbReference type="InParanoid" id="F9XEB0"/>
<reference evidence="1 2" key="1">
    <citation type="journal article" date="2011" name="PLoS Genet.">
        <title>Finished genome of the fungal wheat pathogen Mycosphaerella graminicola reveals dispensome structure, chromosome plasticity, and stealth pathogenesis.</title>
        <authorList>
            <person name="Goodwin S.B."/>
            <person name="Ben M'barek S."/>
            <person name="Dhillon B."/>
            <person name="Wittenberg A.H.J."/>
            <person name="Crane C.F."/>
            <person name="Hane J.K."/>
            <person name="Foster A.J."/>
            <person name="Van der Lee T.A.J."/>
            <person name="Grimwood J."/>
            <person name="Aerts A."/>
            <person name="Antoniw J."/>
            <person name="Bailey A."/>
            <person name="Bluhm B."/>
            <person name="Bowler J."/>
            <person name="Bristow J."/>
            <person name="van der Burgt A."/>
            <person name="Canto-Canche B."/>
            <person name="Churchill A.C.L."/>
            <person name="Conde-Ferraez L."/>
            <person name="Cools H.J."/>
            <person name="Coutinho P.M."/>
            <person name="Csukai M."/>
            <person name="Dehal P."/>
            <person name="De Wit P."/>
            <person name="Donzelli B."/>
            <person name="van de Geest H.C."/>
            <person name="van Ham R.C.H.J."/>
            <person name="Hammond-Kosack K.E."/>
            <person name="Henrissat B."/>
            <person name="Kilian A."/>
            <person name="Kobayashi A.K."/>
            <person name="Koopmann E."/>
            <person name="Kourmpetis Y."/>
            <person name="Kuzniar A."/>
            <person name="Lindquist E."/>
            <person name="Lombard V."/>
            <person name="Maliepaard C."/>
            <person name="Martins N."/>
            <person name="Mehrabi R."/>
            <person name="Nap J.P.H."/>
            <person name="Ponomarenko A."/>
            <person name="Rudd J.J."/>
            <person name="Salamov A."/>
            <person name="Schmutz J."/>
            <person name="Schouten H.J."/>
            <person name="Shapiro H."/>
            <person name="Stergiopoulos I."/>
            <person name="Torriani S.F.F."/>
            <person name="Tu H."/>
            <person name="de Vries R.P."/>
            <person name="Waalwijk C."/>
            <person name="Ware S.B."/>
            <person name="Wiebenga A."/>
            <person name="Zwiers L.-H."/>
            <person name="Oliver R.P."/>
            <person name="Grigoriev I.V."/>
            <person name="Kema G.H.J."/>
        </authorList>
    </citation>
    <scope>NUCLEOTIDE SEQUENCE [LARGE SCALE GENOMIC DNA]</scope>
    <source>
        <strain evidence="2">CBS 115943 / IPO323</strain>
    </source>
</reference>
<keyword evidence="2" id="KW-1185">Reference proteome</keyword>
<dbReference type="GeneID" id="13401230"/>
<evidence type="ECO:0000313" key="2">
    <source>
        <dbReference type="Proteomes" id="UP000008062"/>
    </source>
</evidence>